<evidence type="ECO:0000313" key="2">
    <source>
        <dbReference type="EMBL" id="PIV70890.1"/>
    </source>
</evidence>
<feature type="non-terminal residue" evidence="2">
    <location>
        <position position="1"/>
    </location>
</feature>
<accession>A0A2M7EK17</accession>
<dbReference type="SUPFAM" id="SSF53448">
    <property type="entry name" value="Nucleotide-diphospho-sugar transferases"/>
    <property type="match status" value="1"/>
</dbReference>
<dbReference type="GO" id="GO:0047343">
    <property type="term" value="F:glucose-1-phosphate cytidylyltransferase activity"/>
    <property type="evidence" value="ECO:0007669"/>
    <property type="project" value="InterPro"/>
</dbReference>
<organism evidence="2 3">
    <name type="scientific">Candidatus Roizmanbacteria bacterium CG17_big_fil_post_rev_8_21_14_2_50_39_7</name>
    <dbReference type="NCBI Taxonomy" id="1974858"/>
    <lineage>
        <taxon>Bacteria</taxon>
        <taxon>Candidatus Roizmaniibacteriota</taxon>
    </lineage>
</organism>
<dbReference type="PANTHER" id="PTHR47183">
    <property type="entry name" value="GLUCOSE-1-PHOSPHATE CYTIDYLYLTRANSFERASE-RELATED"/>
    <property type="match status" value="1"/>
</dbReference>
<proteinExistence type="predicted"/>
<dbReference type="EMBL" id="PFEV01000127">
    <property type="protein sequence ID" value="PIV70890.1"/>
    <property type="molecule type" value="Genomic_DNA"/>
</dbReference>
<keyword evidence="2" id="KW-0548">Nucleotidyltransferase</keyword>
<dbReference type="Gene3D" id="3.90.550.10">
    <property type="entry name" value="Spore Coat Polysaccharide Biosynthesis Protein SpsA, Chain A"/>
    <property type="match status" value="1"/>
</dbReference>
<evidence type="ECO:0000313" key="3">
    <source>
        <dbReference type="Proteomes" id="UP000228762"/>
    </source>
</evidence>
<evidence type="ECO:0000259" key="1">
    <source>
        <dbReference type="Pfam" id="PF00483"/>
    </source>
</evidence>
<dbReference type="AlphaFoldDB" id="A0A2M7EK17"/>
<name>A0A2M7EK17_9BACT</name>
<keyword evidence="2" id="KW-0808">Transferase</keyword>
<dbReference type="PANTHER" id="PTHR47183:SF2">
    <property type="entry name" value="GLUCOSE-1-PHOSPHATE CYTIDYLYLTRANSFERASE-RELATED"/>
    <property type="match status" value="1"/>
</dbReference>
<dbReference type="Pfam" id="PF00483">
    <property type="entry name" value="NTP_transferase"/>
    <property type="match status" value="1"/>
</dbReference>
<dbReference type="Proteomes" id="UP000228762">
    <property type="component" value="Unassembled WGS sequence"/>
</dbReference>
<comment type="caution">
    <text evidence="2">The sequence shown here is derived from an EMBL/GenBank/DDBJ whole genome shotgun (WGS) entry which is preliminary data.</text>
</comment>
<dbReference type="InterPro" id="IPR029044">
    <property type="entry name" value="Nucleotide-diphossugar_trans"/>
</dbReference>
<protein>
    <submittedName>
        <fullName evidence="2">Glucose-1-phosphate cytidylyltransferase</fullName>
    </submittedName>
</protein>
<sequence length="165" mass="19193">DNFKITFVDTGLTTLPGERILLCEKYIPKKDREFMVTYGDGVTDLSIKKLFAFHKKQKTLGTITGVHPRSKYGLVQIASDSTVKSFIEKPVLSDWVNGGYMIFKRTFFKYLEKGETEHVALKKLAKIHQLSLYRHEGFWMSVDTHKELDDMNKIWKESAPWKVWS</sequence>
<reference evidence="3" key="1">
    <citation type="submission" date="2017-09" db="EMBL/GenBank/DDBJ databases">
        <title>Depth-based differentiation of microbial function through sediment-hosted aquifers and enrichment of novel symbionts in the deep terrestrial subsurface.</title>
        <authorList>
            <person name="Probst A.J."/>
            <person name="Ladd B."/>
            <person name="Jarett J.K."/>
            <person name="Geller-Mcgrath D.E."/>
            <person name="Sieber C.M.K."/>
            <person name="Emerson J.B."/>
            <person name="Anantharaman K."/>
            <person name="Thomas B.C."/>
            <person name="Malmstrom R."/>
            <person name="Stieglmeier M."/>
            <person name="Klingl A."/>
            <person name="Woyke T."/>
            <person name="Ryan C.M."/>
            <person name="Banfield J.F."/>
        </authorList>
    </citation>
    <scope>NUCLEOTIDE SEQUENCE [LARGE SCALE GENOMIC DNA]</scope>
</reference>
<dbReference type="InterPro" id="IPR005835">
    <property type="entry name" value="NTP_transferase_dom"/>
</dbReference>
<feature type="domain" description="Nucleotidyl transferase" evidence="1">
    <location>
        <begin position="21"/>
        <end position="152"/>
    </location>
</feature>
<gene>
    <name evidence="2" type="ORF">COW57_02735</name>
</gene>
<dbReference type="InterPro" id="IPR013446">
    <property type="entry name" value="G1P_cyt_trans-like"/>
</dbReference>